<sequence>MARQRGGIGFGQRAFFRAGRIREAEALLQGQAAGVDRLQIGALALALLVEGNQKRVLAAHEGIAALA</sequence>
<protein>
    <submittedName>
        <fullName evidence="1">Uncharacterized protein</fullName>
    </submittedName>
</protein>
<dbReference type="Proteomes" id="UP000019084">
    <property type="component" value="Unassembled WGS sequence"/>
</dbReference>
<evidence type="ECO:0000313" key="2">
    <source>
        <dbReference type="Proteomes" id="UP000019084"/>
    </source>
</evidence>
<dbReference type="EMBL" id="BAVC01000351">
    <property type="protein sequence ID" value="GAE57576.1"/>
    <property type="molecule type" value="Genomic_DNA"/>
</dbReference>
<organism evidence="1 2">
    <name type="scientific">Xanthomonas arboricola pv. pruni MAFF 301420</name>
    <dbReference type="NCBI Taxonomy" id="1418095"/>
    <lineage>
        <taxon>Bacteria</taxon>
        <taxon>Pseudomonadati</taxon>
        <taxon>Pseudomonadota</taxon>
        <taxon>Gammaproteobacteria</taxon>
        <taxon>Lysobacterales</taxon>
        <taxon>Lysobacteraceae</taxon>
        <taxon>Xanthomonas</taxon>
    </lineage>
</organism>
<gene>
    <name evidence="1" type="ORF">XPR_4211</name>
</gene>
<evidence type="ECO:0000313" key="1">
    <source>
        <dbReference type="EMBL" id="GAE57576.1"/>
    </source>
</evidence>
<feature type="non-terminal residue" evidence="1">
    <location>
        <position position="67"/>
    </location>
</feature>
<reference evidence="1 2" key="1">
    <citation type="submission" date="2014-01" db="EMBL/GenBank/DDBJ databases">
        <title>Genome sequence and analysis of Xanthomonas arboricola pv. pruni.</title>
        <authorList>
            <person name="Fujikawa T."/>
            <person name="Nakazono-Nagaoka E."/>
        </authorList>
    </citation>
    <scope>NUCLEOTIDE SEQUENCE [LARGE SCALE GENOMIC DNA]</scope>
    <source>
        <strain evidence="2">MAFF 301420</strain>
    </source>
</reference>
<proteinExistence type="predicted"/>
<dbReference type="AlphaFoldDB" id="W4SM32"/>
<comment type="caution">
    <text evidence="1">The sequence shown here is derived from an EMBL/GenBank/DDBJ whole genome shotgun (WGS) entry which is preliminary data.</text>
</comment>
<name>W4SM32_9XANT</name>
<accession>W4SM32</accession>